<evidence type="ECO:0000313" key="7">
    <source>
        <dbReference type="Proteomes" id="UP000198901"/>
    </source>
</evidence>
<dbReference type="PROSITE" id="PS00868">
    <property type="entry name" value="CYS_MET_METAB_PP"/>
    <property type="match status" value="1"/>
</dbReference>
<feature type="modified residue" description="N6-(pyridoxal phosphate)lysine" evidence="4">
    <location>
        <position position="199"/>
    </location>
</feature>
<evidence type="ECO:0000256" key="2">
    <source>
        <dbReference type="ARBA" id="ARBA00009077"/>
    </source>
</evidence>
<dbReference type="FunFam" id="3.40.640.10:FF:000009">
    <property type="entry name" value="Cystathionine gamma-synthase homolog"/>
    <property type="match status" value="1"/>
</dbReference>
<dbReference type="InterPro" id="IPR015424">
    <property type="entry name" value="PyrdxlP-dep_Trfase"/>
</dbReference>
<dbReference type="Proteomes" id="UP000198901">
    <property type="component" value="Unassembled WGS sequence"/>
</dbReference>
<evidence type="ECO:0000256" key="5">
    <source>
        <dbReference type="RuleBase" id="RU362118"/>
    </source>
</evidence>
<dbReference type="GO" id="GO:0005737">
    <property type="term" value="C:cytoplasm"/>
    <property type="evidence" value="ECO:0007669"/>
    <property type="project" value="TreeGrafter"/>
</dbReference>
<gene>
    <name evidence="6" type="ORF">SAMN04488090_3827</name>
</gene>
<dbReference type="Gene3D" id="3.90.1150.10">
    <property type="entry name" value="Aspartate Aminotransferase, domain 1"/>
    <property type="match status" value="1"/>
</dbReference>
<dbReference type="InterPro" id="IPR015422">
    <property type="entry name" value="PyrdxlP-dep_Trfase_small"/>
</dbReference>
<keyword evidence="3 4" id="KW-0663">Pyridoxal phosphate</keyword>
<dbReference type="GO" id="GO:0019346">
    <property type="term" value="P:transsulfuration"/>
    <property type="evidence" value="ECO:0007669"/>
    <property type="project" value="InterPro"/>
</dbReference>
<dbReference type="GO" id="GO:0004123">
    <property type="term" value="F:cystathionine gamma-lyase activity"/>
    <property type="evidence" value="ECO:0007669"/>
    <property type="project" value="TreeGrafter"/>
</dbReference>
<dbReference type="Pfam" id="PF01053">
    <property type="entry name" value="Cys_Met_Meta_PP"/>
    <property type="match status" value="1"/>
</dbReference>
<evidence type="ECO:0000256" key="4">
    <source>
        <dbReference type="PIRSR" id="PIRSR001434-2"/>
    </source>
</evidence>
<dbReference type="PIRSF" id="PIRSF001434">
    <property type="entry name" value="CGS"/>
    <property type="match status" value="1"/>
</dbReference>
<dbReference type="STRING" id="563176.SAMN04488090_3827"/>
<dbReference type="GO" id="GO:0030170">
    <property type="term" value="F:pyridoxal phosphate binding"/>
    <property type="evidence" value="ECO:0007669"/>
    <property type="project" value="InterPro"/>
</dbReference>
<dbReference type="InterPro" id="IPR000277">
    <property type="entry name" value="Cys/Met-Metab_PyrdxlP-dep_enz"/>
</dbReference>
<dbReference type="CDD" id="cd00614">
    <property type="entry name" value="CGS_like"/>
    <property type="match status" value="1"/>
</dbReference>
<evidence type="ECO:0000256" key="3">
    <source>
        <dbReference type="ARBA" id="ARBA00022898"/>
    </source>
</evidence>
<sequence length="379" mass="40863">MYPMNLETLAIQVTRFHDKNASAVSTPIYLTSTFERDHEGNLPHGFLYSRGNNPNRDLLEKSLAILEGGAAGLAFGSGMAAIAALFQAFRPGDHVITTPFVYYAAQRLLADVFEPWGLEYTLVDTSDIAAVEAAIRPNTRLFWLETPSNPLLCITDIAALAKLAHEVGAVCAVDNTWATPVLQRPLALGADVVMHSTTKYFGGHSDVLGGALVVAEEGELSYRLRQIQNLTGGIPSPFDCWLITRGIQTLPLRVRQQSVHAEKVARWLVGQPGVEKVYYPGLEEHPGHEVALAQMKDGFGGMLSFEVGGGLPAARSVAGALKVFTQATSLGGVESLIEPRKIYEGPDSPTPDGLLRVSVGLEHPDDLIADLDQALKSLK</sequence>
<dbReference type="AlphaFoldDB" id="A0A1G9UIB5"/>
<dbReference type="InterPro" id="IPR015421">
    <property type="entry name" value="PyrdxlP-dep_Trfase_major"/>
</dbReference>
<organism evidence="6 7">
    <name type="scientific">Siphonobacter aquaeclarae</name>
    <dbReference type="NCBI Taxonomy" id="563176"/>
    <lineage>
        <taxon>Bacteria</taxon>
        <taxon>Pseudomonadati</taxon>
        <taxon>Bacteroidota</taxon>
        <taxon>Cytophagia</taxon>
        <taxon>Cytophagales</taxon>
        <taxon>Cytophagaceae</taxon>
        <taxon>Siphonobacter</taxon>
    </lineage>
</organism>
<comment type="cofactor">
    <cofactor evidence="1 5">
        <name>pyridoxal 5'-phosphate</name>
        <dbReference type="ChEBI" id="CHEBI:597326"/>
    </cofactor>
</comment>
<evidence type="ECO:0000256" key="1">
    <source>
        <dbReference type="ARBA" id="ARBA00001933"/>
    </source>
</evidence>
<dbReference type="GO" id="GO:0003962">
    <property type="term" value="F:cystathionine gamma-synthase activity"/>
    <property type="evidence" value="ECO:0007669"/>
    <property type="project" value="TreeGrafter"/>
</dbReference>
<dbReference type="GO" id="GO:0019343">
    <property type="term" value="P:cysteine biosynthetic process via cystathionine"/>
    <property type="evidence" value="ECO:0007669"/>
    <property type="project" value="TreeGrafter"/>
</dbReference>
<keyword evidence="7" id="KW-1185">Reference proteome</keyword>
<accession>A0A1G9UIB5</accession>
<evidence type="ECO:0000313" key="6">
    <source>
        <dbReference type="EMBL" id="SDM59534.1"/>
    </source>
</evidence>
<proteinExistence type="inferred from homology"/>
<comment type="similarity">
    <text evidence="2 5">Belongs to the trans-sulfuration enzymes family.</text>
</comment>
<dbReference type="PANTHER" id="PTHR11808:SF15">
    <property type="entry name" value="CYSTATHIONINE GAMMA-LYASE"/>
    <property type="match status" value="1"/>
</dbReference>
<dbReference type="EMBL" id="FNGS01000007">
    <property type="protein sequence ID" value="SDM59534.1"/>
    <property type="molecule type" value="Genomic_DNA"/>
</dbReference>
<reference evidence="6 7" key="1">
    <citation type="submission" date="2016-10" db="EMBL/GenBank/DDBJ databases">
        <authorList>
            <person name="de Groot N.N."/>
        </authorList>
    </citation>
    <scope>NUCLEOTIDE SEQUENCE [LARGE SCALE GENOMIC DNA]</scope>
    <source>
        <strain evidence="6 7">DSM 21668</strain>
    </source>
</reference>
<protein>
    <submittedName>
        <fullName evidence="6">Cystathionine gamma-synthase</fullName>
    </submittedName>
</protein>
<dbReference type="Gene3D" id="3.40.640.10">
    <property type="entry name" value="Type I PLP-dependent aspartate aminotransferase-like (Major domain)"/>
    <property type="match status" value="1"/>
</dbReference>
<dbReference type="SUPFAM" id="SSF53383">
    <property type="entry name" value="PLP-dependent transferases"/>
    <property type="match status" value="1"/>
</dbReference>
<dbReference type="InterPro" id="IPR054542">
    <property type="entry name" value="Cys_met_metab_PP"/>
</dbReference>
<dbReference type="PANTHER" id="PTHR11808">
    <property type="entry name" value="TRANS-SULFURATION ENZYME FAMILY MEMBER"/>
    <property type="match status" value="1"/>
</dbReference>
<name>A0A1G9UIB5_9BACT</name>